<dbReference type="SUPFAM" id="SSF143517">
    <property type="entry name" value="TRCF domain-like"/>
    <property type="match status" value="1"/>
</dbReference>
<feature type="chain" id="PRO_5042958238" description="Transcription-repair-coupling factor C-terminal domain-containing protein" evidence="1">
    <location>
        <begin position="24"/>
        <end position="130"/>
    </location>
</feature>
<name>A0AAP0KGC9_9MAGN</name>
<dbReference type="AlphaFoldDB" id="A0AAP0KGC9"/>
<proteinExistence type="predicted"/>
<keyword evidence="1" id="KW-0732">Signal</keyword>
<feature type="signal peptide" evidence="1">
    <location>
        <begin position="1"/>
        <end position="23"/>
    </location>
</feature>
<dbReference type="InterPro" id="IPR037235">
    <property type="entry name" value="TRCF-like_C_D7"/>
</dbReference>
<reference evidence="3 4" key="1">
    <citation type="submission" date="2024-01" db="EMBL/GenBank/DDBJ databases">
        <title>Genome assemblies of Stephania.</title>
        <authorList>
            <person name="Yang L."/>
        </authorList>
    </citation>
    <scope>NUCLEOTIDE SEQUENCE [LARGE SCALE GENOMIC DNA]</scope>
    <source>
        <strain evidence="3">YNDBR</strain>
        <tissue evidence="3">Leaf</tissue>
    </source>
</reference>
<evidence type="ECO:0000313" key="4">
    <source>
        <dbReference type="Proteomes" id="UP001420932"/>
    </source>
</evidence>
<dbReference type="InterPro" id="IPR005118">
    <property type="entry name" value="TRCF_C"/>
</dbReference>
<dbReference type="Pfam" id="PF03461">
    <property type="entry name" value="TRCF"/>
    <property type="match status" value="1"/>
</dbReference>
<dbReference type="Gene3D" id="3.90.1150.50">
    <property type="entry name" value="Transcription-repair-coupling factor, D7 domain"/>
    <property type="match status" value="1"/>
</dbReference>
<sequence length="130" mass="15345">MSDFQGVWFLLSWLHSWPYPLSASQKLDINITPRLPSDYINYLENPLEIINNAEKAAEEDIWALIQFTESLRRQYGKEPRSMAVLLKKLYVRRMADDLGITRIYVSVMGTSFWLFFPQLAREEQSRLERA</sequence>
<dbReference type="Proteomes" id="UP001420932">
    <property type="component" value="Unassembled WGS sequence"/>
</dbReference>
<evidence type="ECO:0000313" key="3">
    <source>
        <dbReference type="EMBL" id="KAK9152052.1"/>
    </source>
</evidence>
<dbReference type="GO" id="GO:0006281">
    <property type="term" value="P:DNA repair"/>
    <property type="evidence" value="ECO:0007669"/>
    <property type="project" value="InterPro"/>
</dbReference>
<feature type="domain" description="Transcription-repair-coupling factor C-terminal" evidence="2">
    <location>
        <begin position="31"/>
        <end position="106"/>
    </location>
</feature>
<dbReference type="EMBL" id="JBBNAF010000004">
    <property type="protein sequence ID" value="KAK9152052.1"/>
    <property type="molecule type" value="Genomic_DNA"/>
</dbReference>
<gene>
    <name evidence="3" type="ORF">Syun_010361</name>
</gene>
<keyword evidence="4" id="KW-1185">Reference proteome</keyword>
<evidence type="ECO:0000256" key="1">
    <source>
        <dbReference type="SAM" id="SignalP"/>
    </source>
</evidence>
<evidence type="ECO:0000259" key="2">
    <source>
        <dbReference type="Pfam" id="PF03461"/>
    </source>
</evidence>
<comment type="caution">
    <text evidence="3">The sequence shown here is derived from an EMBL/GenBank/DDBJ whole genome shotgun (WGS) entry which is preliminary data.</text>
</comment>
<accession>A0AAP0KGC9</accession>
<organism evidence="3 4">
    <name type="scientific">Stephania yunnanensis</name>
    <dbReference type="NCBI Taxonomy" id="152371"/>
    <lineage>
        <taxon>Eukaryota</taxon>
        <taxon>Viridiplantae</taxon>
        <taxon>Streptophyta</taxon>
        <taxon>Embryophyta</taxon>
        <taxon>Tracheophyta</taxon>
        <taxon>Spermatophyta</taxon>
        <taxon>Magnoliopsida</taxon>
        <taxon>Ranunculales</taxon>
        <taxon>Menispermaceae</taxon>
        <taxon>Menispermoideae</taxon>
        <taxon>Cissampelideae</taxon>
        <taxon>Stephania</taxon>
    </lineage>
</organism>
<protein>
    <recommendedName>
        <fullName evidence="2">Transcription-repair-coupling factor C-terminal domain-containing protein</fullName>
    </recommendedName>
</protein>